<accession>A0A9P0ECI6</accession>
<evidence type="ECO:0000313" key="4">
    <source>
        <dbReference type="Proteomes" id="UP000775872"/>
    </source>
</evidence>
<sequence>MANSTVTPSRRSVGWNVVFLAGKSHSYFAGVFSPASCSLLTFQDVVREMSLCFEFQGGDDTDFWENIAFETLDHDCCHDSFPLLVRDLSVSVPSLDSSNLKRPNVLRFRVFRHKPCQLPDDSSLHAHLQAKCAQYLPQPVRRRNMRYLPPKTASSDSRYAIMPYRSALKGRRGGSVSPKRPRSGSASPNKDTSADLDDTDVSEMVMPAKMDLDLAKAKKYSNSFRTSCLDNANACAVSGKGASWYFNSDIGPALHACHIVEQKQYHLYPRDDDDQDDEDSMFSPRRLGELWLRTWSSRNSILLLSHLHELFDARLFSIDPTTHRIRAFVPYDVITEYHGRKATLARDVDPLALQHHYDMCCIENMAAQFPYIDMMTSLEDSRMTPGTKTPASTRTDLLGTLDLGDLNLTGDPSKKQQLVRRGRDLASGKSPAADAVGFPPEGEDGGGKRKRSDSRELNLECLYNGCCSDSYVTSLNSREFLADVNWELQRFKATKLS</sequence>
<dbReference type="Pfam" id="PF13391">
    <property type="entry name" value="HNH_2"/>
    <property type="match status" value="1"/>
</dbReference>
<reference evidence="4" key="1">
    <citation type="submission" date="2019-06" db="EMBL/GenBank/DDBJ databases">
        <authorList>
            <person name="Broberg M."/>
        </authorList>
    </citation>
    <scope>NUCLEOTIDE SEQUENCE [LARGE SCALE GENOMIC DNA]</scope>
</reference>
<organism evidence="3 4">
    <name type="scientific">Clonostachys solani</name>
    <dbReference type="NCBI Taxonomy" id="160281"/>
    <lineage>
        <taxon>Eukaryota</taxon>
        <taxon>Fungi</taxon>
        <taxon>Dikarya</taxon>
        <taxon>Ascomycota</taxon>
        <taxon>Pezizomycotina</taxon>
        <taxon>Sordariomycetes</taxon>
        <taxon>Hypocreomycetidae</taxon>
        <taxon>Hypocreales</taxon>
        <taxon>Bionectriaceae</taxon>
        <taxon>Clonostachys</taxon>
    </lineage>
</organism>
<evidence type="ECO:0000313" key="3">
    <source>
        <dbReference type="EMBL" id="CAH0046269.1"/>
    </source>
</evidence>
<dbReference type="EMBL" id="CABFOC020000014">
    <property type="protein sequence ID" value="CAH0046269.1"/>
    <property type="molecule type" value="Genomic_DNA"/>
</dbReference>
<feature type="region of interest" description="Disordered" evidence="1">
    <location>
        <begin position="412"/>
        <end position="453"/>
    </location>
</feature>
<feature type="region of interest" description="Disordered" evidence="1">
    <location>
        <begin position="169"/>
        <end position="200"/>
    </location>
</feature>
<evidence type="ECO:0000256" key="1">
    <source>
        <dbReference type="SAM" id="MobiDB-lite"/>
    </source>
</evidence>
<reference evidence="3 4" key="2">
    <citation type="submission" date="2021-10" db="EMBL/GenBank/DDBJ databases">
        <authorList>
            <person name="Piombo E."/>
        </authorList>
    </citation>
    <scope>NUCLEOTIDE SEQUENCE [LARGE SCALE GENOMIC DNA]</scope>
</reference>
<comment type="caution">
    <text evidence="3">The sequence shown here is derived from an EMBL/GenBank/DDBJ whole genome shotgun (WGS) entry which is preliminary data.</text>
</comment>
<name>A0A9P0ECI6_9HYPO</name>
<dbReference type="OrthoDB" id="2142759at2759"/>
<dbReference type="AlphaFoldDB" id="A0A9P0ECI6"/>
<evidence type="ECO:0000259" key="2">
    <source>
        <dbReference type="Pfam" id="PF13391"/>
    </source>
</evidence>
<dbReference type="InterPro" id="IPR003615">
    <property type="entry name" value="HNH_nuc"/>
</dbReference>
<dbReference type="Proteomes" id="UP000775872">
    <property type="component" value="Unassembled WGS sequence"/>
</dbReference>
<gene>
    <name evidence="3" type="ORF">CSOL1703_00011999</name>
</gene>
<proteinExistence type="predicted"/>
<keyword evidence="4" id="KW-1185">Reference proteome</keyword>
<protein>
    <recommendedName>
        <fullName evidence="2">HNH nuclease domain-containing protein</fullName>
    </recommendedName>
</protein>
<feature type="domain" description="HNH nuclease" evidence="2">
    <location>
        <begin position="235"/>
        <end position="319"/>
    </location>
</feature>